<evidence type="ECO:0000259" key="2">
    <source>
        <dbReference type="PROSITE" id="PS50158"/>
    </source>
</evidence>
<dbReference type="KEGG" id="vg:35382316"/>
<dbReference type="SUPFAM" id="SSF82771">
    <property type="entry name" value="GIY-YIG endonuclease"/>
    <property type="match status" value="1"/>
</dbReference>
<name>A0A2I2L4G4_9VIRU</name>
<dbReference type="Gene3D" id="4.10.60.10">
    <property type="entry name" value="Zinc finger, CCHC-type"/>
    <property type="match status" value="1"/>
</dbReference>
<dbReference type="GeneID" id="35382316"/>
<protein>
    <submittedName>
        <fullName evidence="4">GIY-YIG nuclease with Zinc finger domain</fullName>
    </submittedName>
</protein>
<evidence type="ECO:0000313" key="4">
    <source>
        <dbReference type="EMBL" id="SNW62423.1"/>
    </source>
</evidence>
<dbReference type="Pfam" id="PF00098">
    <property type="entry name" value="zf-CCHC"/>
    <property type="match status" value="1"/>
</dbReference>
<dbReference type="InterPro" id="IPR001878">
    <property type="entry name" value="Znf_CCHC"/>
</dbReference>
<dbReference type="InterPro" id="IPR035901">
    <property type="entry name" value="GIY-YIG_endonuc_sf"/>
</dbReference>
<gene>
    <name evidence="4" type="ORF">ORPV_519</name>
</gene>
<evidence type="ECO:0000256" key="1">
    <source>
        <dbReference type="PROSITE-ProRule" id="PRU00047"/>
    </source>
</evidence>
<dbReference type="GO" id="GO:0003676">
    <property type="term" value="F:nucleic acid binding"/>
    <property type="evidence" value="ECO:0007669"/>
    <property type="project" value="InterPro"/>
</dbReference>
<evidence type="ECO:0000313" key="5">
    <source>
        <dbReference type="Proteomes" id="UP000236316"/>
    </source>
</evidence>
<dbReference type="InterPro" id="IPR000305">
    <property type="entry name" value="GIY-YIG_endonuc"/>
</dbReference>
<sequence>MESLYILELEYGRIYVGKTRRLYDRILEHFTYNGSIWTKLYRPIKILEIIEDPDDFDEDKYTKIYMRKYGIDKVRGGSYVTQTLPYYQIQSLEKELYTSSDKCFQCGKQGHYIKDCPQKIEKSEGWVSSAFSWLSSIFIQRGKLCERCGRNSHASVNCYAKKHLNGKYLND</sequence>
<keyword evidence="1" id="KW-0863">Zinc-finger</keyword>
<dbReference type="Proteomes" id="UP000236316">
    <property type="component" value="Segment"/>
</dbReference>
<dbReference type="PROSITE" id="PS50158">
    <property type="entry name" value="ZF_CCHC"/>
    <property type="match status" value="1"/>
</dbReference>
<dbReference type="GO" id="GO:0008270">
    <property type="term" value="F:zinc ion binding"/>
    <property type="evidence" value="ECO:0007669"/>
    <property type="project" value="UniProtKB-KW"/>
</dbReference>
<keyword evidence="5" id="KW-1185">Reference proteome</keyword>
<accession>A0A2I2L4G4</accession>
<organism evidence="4">
    <name type="scientific">Orpheovirus IHUMI-LCC2</name>
    <dbReference type="NCBI Taxonomy" id="2023057"/>
    <lineage>
        <taxon>Viruses</taxon>
        <taxon>Varidnaviria</taxon>
        <taxon>Bamfordvirae</taxon>
        <taxon>Nucleocytoviricota</taxon>
        <taxon>Megaviricetes</taxon>
        <taxon>Pimascovirales</taxon>
        <taxon>Ocovirineae</taxon>
        <taxon>Orpheoviridae</taxon>
        <taxon>Alphaorpheovirus</taxon>
        <taxon>Alphaorpheovirus massiliense</taxon>
    </lineage>
</organism>
<feature type="domain" description="CCHC-type" evidence="2">
    <location>
        <begin position="102"/>
        <end position="118"/>
    </location>
</feature>
<dbReference type="CDD" id="cd00719">
    <property type="entry name" value="GIY-YIG_SF"/>
    <property type="match status" value="1"/>
</dbReference>
<dbReference type="SUPFAM" id="SSF57756">
    <property type="entry name" value="Retrovirus zinc finger-like domains"/>
    <property type="match status" value="1"/>
</dbReference>
<feature type="domain" description="GIY-YIG" evidence="3">
    <location>
        <begin position="1"/>
        <end position="75"/>
    </location>
</feature>
<dbReference type="EMBL" id="LT906555">
    <property type="protein sequence ID" value="SNW62423.1"/>
    <property type="molecule type" value="Genomic_DNA"/>
</dbReference>
<proteinExistence type="predicted"/>
<dbReference type="RefSeq" id="YP_009448725.1">
    <property type="nucleotide sequence ID" value="NC_036594.1"/>
</dbReference>
<reference evidence="4" key="1">
    <citation type="submission" date="2017-08" db="EMBL/GenBank/DDBJ databases">
        <authorList>
            <consortium name="Urmite Genomes"/>
        </authorList>
    </citation>
    <scope>NUCLEOTIDE SEQUENCE [LARGE SCALE GENOMIC DNA]</scope>
    <source>
        <strain evidence="4">IHUMI-LCC2</strain>
    </source>
</reference>
<dbReference type="PROSITE" id="PS50164">
    <property type="entry name" value="GIY_YIG"/>
    <property type="match status" value="1"/>
</dbReference>
<dbReference type="InterPro" id="IPR036875">
    <property type="entry name" value="Znf_CCHC_sf"/>
</dbReference>
<keyword evidence="1" id="KW-0479">Metal-binding</keyword>
<dbReference type="OrthoDB" id="27164at10239"/>
<dbReference type="SMART" id="SM00343">
    <property type="entry name" value="ZnF_C2HC"/>
    <property type="match status" value="2"/>
</dbReference>
<keyword evidence="1" id="KW-0862">Zinc</keyword>
<evidence type="ECO:0000259" key="3">
    <source>
        <dbReference type="PROSITE" id="PS50164"/>
    </source>
</evidence>
<dbReference type="Gene3D" id="3.40.1440.10">
    <property type="entry name" value="GIY-YIG endonuclease"/>
    <property type="match status" value="1"/>
</dbReference>